<gene>
    <name evidence="1" type="ORF">GCM10007925_11430</name>
</gene>
<dbReference type="Proteomes" id="UP001156703">
    <property type="component" value="Unassembled WGS sequence"/>
</dbReference>
<organism evidence="1 2">
    <name type="scientific">Sphingomonas astaxanthinifaciens DSM 22298</name>
    <dbReference type="NCBI Taxonomy" id="1123267"/>
    <lineage>
        <taxon>Bacteria</taxon>
        <taxon>Pseudomonadati</taxon>
        <taxon>Pseudomonadota</taxon>
        <taxon>Alphaproteobacteria</taxon>
        <taxon>Sphingomonadales</taxon>
        <taxon>Sphingomonadaceae</taxon>
        <taxon>Sphingomonas</taxon>
    </lineage>
</organism>
<evidence type="ECO:0000313" key="2">
    <source>
        <dbReference type="Proteomes" id="UP001156703"/>
    </source>
</evidence>
<proteinExistence type="predicted"/>
<name>A0ABQ5Z5Z0_9SPHN</name>
<dbReference type="EMBL" id="BSOO01000008">
    <property type="protein sequence ID" value="GLR47432.1"/>
    <property type="molecule type" value="Genomic_DNA"/>
</dbReference>
<comment type="caution">
    <text evidence="1">The sequence shown here is derived from an EMBL/GenBank/DDBJ whole genome shotgun (WGS) entry which is preliminary data.</text>
</comment>
<protein>
    <submittedName>
        <fullName evidence="1">Uncharacterized protein</fullName>
    </submittedName>
</protein>
<keyword evidence="2" id="KW-1185">Reference proteome</keyword>
<reference evidence="2" key="1">
    <citation type="journal article" date="2019" name="Int. J. Syst. Evol. Microbiol.">
        <title>The Global Catalogue of Microorganisms (GCM) 10K type strain sequencing project: providing services to taxonomists for standard genome sequencing and annotation.</title>
        <authorList>
            <consortium name="The Broad Institute Genomics Platform"/>
            <consortium name="The Broad Institute Genome Sequencing Center for Infectious Disease"/>
            <person name="Wu L."/>
            <person name="Ma J."/>
        </authorList>
    </citation>
    <scope>NUCLEOTIDE SEQUENCE [LARGE SCALE GENOMIC DNA]</scope>
    <source>
        <strain evidence="2">NBRC 102146</strain>
    </source>
</reference>
<evidence type="ECO:0000313" key="1">
    <source>
        <dbReference type="EMBL" id="GLR47432.1"/>
    </source>
</evidence>
<accession>A0ABQ5Z5Z0</accession>
<sequence length="93" mass="10206">MRQLEPFAMPSSPFPNKSGPELLATLEDALGATLDLANRLAADPLVGSEARGLLSRLDCIRAEIDVIAALRDRPWRFQDNDGPPATPPQRLWN</sequence>